<dbReference type="SUPFAM" id="SSF69318">
    <property type="entry name" value="Integrin alpha N-terminal domain"/>
    <property type="match status" value="3"/>
</dbReference>
<comment type="caution">
    <text evidence="2">The sequence shown here is derived from an EMBL/GenBank/DDBJ whole genome shotgun (WGS) entry which is preliminary data.</text>
</comment>
<dbReference type="PANTHER" id="PTHR46580">
    <property type="entry name" value="SENSOR KINASE-RELATED"/>
    <property type="match status" value="1"/>
</dbReference>
<evidence type="ECO:0000313" key="3">
    <source>
        <dbReference type="Proteomes" id="UP001217838"/>
    </source>
</evidence>
<gene>
    <name evidence="2" type="ORF">POL58_11135</name>
</gene>
<proteinExistence type="predicted"/>
<evidence type="ECO:0000313" key="2">
    <source>
        <dbReference type="EMBL" id="MDC0668298.1"/>
    </source>
</evidence>
<keyword evidence="1" id="KW-0732">Signal</keyword>
<reference evidence="2 3" key="1">
    <citation type="submission" date="2022-11" db="EMBL/GenBank/DDBJ databases">
        <title>Minimal conservation of predation-associated metabolite biosynthetic gene clusters underscores biosynthetic potential of Myxococcota including descriptions for ten novel species: Archangium lansinium sp. nov., Myxococcus landrumus sp. nov., Nannocystis bai.</title>
        <authorList>
            <person name="Ahearne A."/>
            <person name="Stevens C."/>
            <person name="Dowd S."/>
        </authorList>
    </citation>
    <scope>NUCLEOTIDE SEQUENCE [LARGE SCALE GENOMIC DNA]</scope>
    <source>
        <strain evidence="2 3">NCELM</strain>
    </source>
</reference>
<dbReference type="Pfam" id="PF13517">
    <property type="entry name" value="FG-GAP_3"/>
    <property type="match status" value="1"/>
</dbReference>
<dbReference type="EMBL" id="JAQNDN010000004">
    <property type="protein sequence ID" value="MDC0668298.1"/>
    <property type="molecule type" value="Genomic_DNA"/>
</dbReference>
<dbReference type="Proteomes" id="UP001217838">
    <property type="component" value="Unassembled WGS sequence"/>
</dbReference>
<dbReference type="RefSeq" id="WP_271997289.1">
    <property type="nucleotide sequence ID" value="NZ_JAQNDN010000004.1"/>
</dbReference>
<organism evidence="2 3">
    <name type="scientific">Nannocystis radixulma</name>
    <dbReference type="NCBI Taxonomy" id="2995305"/>
    <lineage>
        <taxon>Bacteria</taxon>
        <taxon>Pseudomonadati</taxon>
        <taxon>Myxococcota</taxon>
        <taxon>Polyangia</taxon>
        <taxon>Nannocystales</taxon>
        <taxon>Nannocystaceae</taxon>
        <taxon>Nannocystis</taxon>
    </lineage>
</organism>
<dbReference type="InterPro" id="IPR013517">
    <property type="entry name" value="FG-GAP"/>
</dbReference>
<accession>A0ABT5B3I4</accession>
<sequence length="994" mass="104882">MVRAAVEVDVDGDGQTEVFALTGESRQLAFGRRDGRRSMVSFAEPPMSLAALHGEVAVSLAEPPMVAIYGIDGEGRLERRREIPLSGRAPALASGDLDGDGKLELVASVFDNGRVAVIDPRTGAVREHRAGKASSWLALGDIDGDSRLDVVVADAGEALQVLRGAGDGTLRKAEASPANVETYALTLADYDGDGDLDALTRDMASNVRVHRNDGEGRFASPIALPFGEHPASGFGLVAGPIANGGLAGVSVPLDDGLGTWFGKGATWLGHVEVAFDRAVTWVGGDADGGFLAGGEGFVMPFAWAAGVTPIEVWSSPILSGESSDSALATGDLDGDHLLDVVAATSGEVVVLHGRADLGLEPWAGFGFEGARSVAIAEMTGDEWPDALFAGEQSVSMAVGSAWGLFPLWPVASTTIKPTELTPLRTAAGTAGVAIATAAVEVATEGEYSPAALLRFDDTGRLLEERVFGEELGVGRVIAVDFDEDGVDEPLLLAERDGMPVLVHAVPDGDGYALGVEHDVAAISDLLPEEIWLERLTAGDLDGDGTPELVLAANAGALVVSGMADDAPTATVLAEIWAPSHLHDLDGDGRLDAIFAARGYFVYQRGRGDGTFEARQTYEFPHYDLAALAARTDAQFDLVTLGSGGLGVHLAREVARPVAVDDPLNFHGDVAEVAAADIDQDGYDDLVTLCRQASGGVAVLWGSEDAALDRADGFGSRGEHSGLGLGDLDGDGFAEVVAALHGWYVEPYRFAPERVAEWANLDLLNSLQKAEDLAIADVDDDGLPDILALAAVDVTDWKKMNLYVAYGTEPLQFTPWHDVVEVPELTRSALAVGDVDGDDDLDLLIRPASEMPGLLLRNTGPREWAEAETMPGTTALFGPPDADGRVDLITHEGTTVYRHIDGDPERREVLLTHELLTEGALRQVGDADGDGRYDLVTFDEWGTSVWLRGDDGSMQVRVAEDKLAAVQFPDIDGDGRPDLVGLNSRGKLFVRHTRR</sequence>
<name>A0ABT5B3I4_9BACT</name>
<dbReference type="Gene3D" id="2.130.10.130">
    <property type="entry name" value="Integrin alpha, N-terminal"/>
    <property type="match status" value="3"/>
</dbReference>
<dbReference type="InterPro" id="IPR028994">
    <property type="entry name" value="Integrin_alpha_N"/>
</dbReference>
<evidence type="ECO:0000256" key="1">
    <source>
        <dbReference type="ARBA" id="ARBA00022729"/>
    </source>
</evidence>
<protein>
    <submittedName>
        <fullName evidence="2">VCBS repeat-containing protein</fullName>
    </submittedName>
</protein>
<keyword evidence="3" id="KW-1185">Reference proteome</keyword>